<dbReference type="Proteomes" id="UP001059819">
    <property type="component" value="Chromosome"/>
</dbReference>
<feature type="coiled-coil region" evidence="1">
    <location>
        <begin position="29"/>
        <end position="63"/>
    </location>
</feature>
<organism evidence="3 4">
    <name type="scientific">Mycoplasma cottewii</name>
    <dbReference type="NCBI Taxonomy" id="51364"/>
    <lineage>
        <taxon>Bacteria</taxon>
        <taxon>Bacillati</taxon>
        <taxon>Mycoplasmatota</taxon>
        <taxon>Mollicutes</taxon>
        <taxon>Mycoplasmataceae</taxon>
        <taxon>Mycoplasma</taxon>
    </lineage>
</organism>
<feature type="coiled-coil region" evidence="1">
    <location>
        <begin position="169"/>
        <end position="241"/>
    </location>
</feature>
<evidence type="ECO:0000256" key="2">
    <source>
        <dbReference type="SAM" id="SignalP"/>
    </source>
</evidence>
<sequence length="242" mass="27701">MKKLLSIFGMIGMVATTGAVVVACQQKPSKEEQENMSKQEVVVKKLQDAIKKANDDFAKKCDEIFNVVALSTSKPKDIDEITNNVNSIIEDLLSKNEENINESELWEKVILERFNIGVESDEAQFDKIEGSSTINLDFNKEWMNQKIEVEIDQIINKQDLTNAVEKSIQENIRIINDALEAKAEEEAEELVNDTLAGNLIHWLRSDEDVFGRYQQAKKEYKEKVEKTLAEYNEEITKIKDLK</sequence>
<reference evidence="3" key="1">
    <citation type="submission" date="2022-08" db="EMBL/GenBank/DDBJ databases">
        <title>Complete genome sequence of Mycoplasma cottewii type strain VIS.</title>
        <authorList>
            <person name="Spergser J."/>
        </authorList>
    </citation>
    <scope>NUCLEOTIDE SEQUENCE</scope>
    <source>
        <strain evidence="3">VIS</strain>
    </source>
</reference>
<keyword evidence="3" id="KW-0449">Lipoprotein</keyword>
<dbReference type="PROSITE" id="PS51257">
    <property type="entry name" value="PROKAR_LIPOPROTEIN"/>
    <property type="match status" value="1"/>
</dbReference>
<accession>A0ABY5TZZ9</accession>
<proteinExistence type="predicted"/>
<gene>
    <name evidence="3" type="ORF">NX779_00805</name>
</gene>
<feature type="chain" id="PRO_5046879880" evidence="2">
    <location>
        <begin position="20"/>
        <end position="242"/>
    </location>
</feature>
<dbReference type="InterPro" id="IPR054816">
    <property type="entry name" value="Lipoprotein_mollicutes-type_CS"/>
</dbReference>
<keyword evidence="4" id="KW-1185">Reference proteome</keyword>
<dbReference type="NCBIfam" id="NF038029">
    <property type="entry name" value="LP_plasma"/>
    <property type="match status" value="1"/>
</dbReference>
<dbReference type="RefSeq" id="WP_259430338.1">
    <property type="nucleotide sequence ID" value="NZ_CP103424.1"/>
</dbReference>
<evidence type="ECO:0000256" key="1">
    <source>
        <dbReference type="SAM" id="Coils"/>
    </source>
</evidence>
<keyword evidence="1" id="KW-0175">Coiled coil</keyword>
<keyword evidence="2" id="KW-0732">Signal</keyword>
<feature type="signal peptide" evidence="2">
    <location>
        <begin position="1"/>
        <end position="19"/>
    </location>
</feature>
<dbReference type="EMBL" id="CP103424">
    <property type="protein sequence ID" value="UWD35186.1"/>
    <property type="molecule type" value="Genomic_DNA"/>
</dbReference>
<dbReference type="NCBIfam" id="NF045726">
    <property type="entry name" value="XXplasma_LP"/>
    <property type="match status" value="1"/>
</dbReference>
<evidence type="ECO:0000313" key="4">
    <source>
        <dbReference type="Proteomes" id="UP001059819"/>
    </source>
</evidence>
<name>A0ABY5TZZ9_9MOLU</name>
<evidence type="ECO:0000313" key="3">
    <source>
        <dbReference type="EMBL" id="UWD35186.1"/>
    </source>
</evidence>
<protein>
    <submittedName>
        <fullName evidence="3">Lipoprotein</fullName>
    </submittedName>
</protein>